<sequence>MGVSGHRLRVLLPFVGVGDGGRSPIEPSAAFLLAHGTAVIAAPSFACRIKG</sequence>
<reference evidence="1 2" key="1">
    <citation type="submission" date="2024-06" db="EMBL/GenBank/DDBJ databases">
        <title>The Natural Products Discovery Center: Release of the First 8490 Sequenced Strains for Exploring Actinobacteria Biosynthetic Diversity.</title>
        <authorList>
            <person name="Kalkreuter E."/>
            <person name="Kautsar S.A."/>
            <person name="Yang D."/>
            <person name="Bader C.D."/>
            <person name="Teijaro C.N."/>
            <person name="Fluegel L."/>
            <person name="Davis C.M."/>
            <person name="Simpson J.R."/>
            <person name="Lauterbach L."/>
            <person name="Steele A.D."/>
            <person name="Gui C."/>
            <person name="Meng S."/>
            <person name="Li G."/>
            <person name="Viehrig K."/>
            <person name="Ye F."/>
            <person name="Su P."/>
            <person name="Kiefer A.F."/>
            <person name="Nichols A."/>
            <person name="Cepeda A.J."/>
            <person name="Yan W."/>
            <person name="Fan B."/>
            <person name="Jiang Y."/>
            <person name="Adhikari A."/>
            <person name="Zheng C.-J."/>
            <person name="Schuster L."/>
            <person name="Cowan T.M."/>
            <person name="Smanski M.J."/>
            <person name="Chevrette M.G."/>
            <person name="De Carvalho L.P.S."/>
            <person name="Shen B."/>
        </authorList>
    </citation>
    <scope>NUCLEOTIDE SEQUENCE [LARGE SCALE GENOMIC DNA]</scope>
    <source>
        <strain evidence="1 2">NPDC050100</strain>
    </source>
</reference>
<comment type="caution">
    <text evidence="1">The sequence shown here is derived from an EMBL/GenBank/DDBJ whole genome shotgun (WGS) entry which is preliminary data.</text>
</comment>
<organism evidence="1 2">
    <name type="scientific">Microtetraspora glauca</name>
    <dbReference type="NCBI Taxonomy" id="1996"/>
    <lineage>
        <taxon>Bacteria</taxon>
        <taxon>Bacillati</taxon>
        <taxon>Actinomycetota</taxon>
        <taxon>Actinomycetes</taxon>
        <taxon>Streptosporangiales</taxon>
        <taxon>Streptosporangiaceae</taxon>
        <taxon>Microtetraspora</taxon>
    </lineage>
</organism>
<proteinExistence type="predicted"/>
<evidence type="ECO:0000313" key="1">
    <source>
        <dbReference type="EMBL" id="MEV0969289.1"/>
    </source>
</evidence>
<dbReference type="EMBL" id="JBFALK010000005">
    <property type="protein sequence ID" value="MEV0969289.1"/>
    <property type="molecule type" value="Genomic_DNA"/>
</dbReference>
<gene>
    <name evidence="1" type="ORF">AB0I59_11695</name>
</gene>
<evidence type="ECO:0000313" key="2">
    <source>
        <dbReference type="Proteomes" id="UP001551675"/>
    </source>
</evidence>
<keyword evidence="2" id="KW-1185">Reference proteome</keyword>
<protein>
    <submittedName>
        <fullName evidence="1">Uncharacterized protein</fullName>
    </submittedName>
</protein>
<dbReference type="RefSeq" id="WP_358132201.1">
    <property type="nucleotide sequence ID" value="NZ_JBFALK010000005.1"/>
</dbReference>
<dbReference type="Proteomes" id="UP001551675">
    <property type="component" value="Unassembled WGS sequence"/>
</dbReference>
<name>A0ABV3GCB9_MICGL</name>
<accession>A0ABV3GCB9</accession>